<dbReference type="EMBL" id="OZ075143">
    <property type="protein sequence ID" value="CAL5040115.1"/>
    <property type="molecule type" value="Genomic_DNA"/>
</dbReference>
<evidence type="ECO:0000256" key="1">
    <source>
        <dbReference type="SAM" id="MobiDB-lite"/>
    </source>
</evidence>
<protein>
    <submittedName>
        <fullName evidence="2">Uncharacterized protein</fullName>
    </submittedName>
</protein>
<gene>
    <name evidence="2" type="ORF">URODEC1_LOCUS85906</name>
</gene>
<dbReference type="Proteomes" id="UP001497457">
    <property type="component" value="Chromosome 33rd"/>
</dbReference>
<keyword evidence="3" id="KW-1185">Reference proteome</keyword>
<feature type="region of interest" description="Disordered" evidence="1">
    <location>
        <begin position="1"/>
        <end position="35"/>
    </location>
</feature>
<proteinExistence type="predicted"/>
<dbReference type="SUPFAM" id="SSF81383">
    <property type="entry name" value="F-box domain"/>
    <property type="match status" value="1"/>
</dbReference>
<feature type="compositionally biased region" description="Basic and acidic residues" evidence="1">
    <location>
        <begin position="19"/>
        <end position="29"/>
    </location>
</feature>
<dbReference type="InterPro" id="IPR053772">
    <property type="entry name" value="At1g61320/At1g61330-like"/>
</dbReference>
<feature type="compositionally biased region" description="Gly residues" evidence="1">
    <location>
        <begin position="1"/>
        <end position="10"/>
    </location>
</feature>
<dbReference type="PANTHER" id="PTHR34145:SF65">
    <property type="entry name" value="FBD DOMAIN-CONTAINING PROTEIN"/>
    <property type="match status" value="1"/>
</dbReference>
<accession>A0ABC9DJB1</accession>
<dbReference type="AlphaFoldDB" id="A0ABC9DJB1"/>
<evidence type="ECO:0000313" key="2">
    <source>
        <dbReference type="EMBL" id="CAL5040115.1"/>
    </source>
</evidence>
<evidence type="ECO:0000313" key="3">
    <source>
        <dbReference type="Proteomes" id="UP001497457"/>
    </source>
</evidence>
<sequence>MALESGGGGAAAATRAKRRREDEQGKDVAEGPEAAPACHISALPDDLRRRILTHLPLKDAIRSGVLESLESVPRRRLDRFSFVSDREKLRQPHLKRFLAYAAGCRVEDLRVDLSRCHGRLTFHLPLSSPLLAHLSLRNVDICHMLWNSAPASTLSICAAATLCGMLCGANACGPVMPNLRRITVEECYSGEVTRGAVPLNLPAPSLCSFRYSGRFLDCFFCLANNAALTDLYICFENTIFPDPQLIGHLSFYFPYDLSGLSVLTISSNDVRIVCSMFNMRATSEWTKKMNNLQSLRELQLLMLGIEKDNLVNIGLFLKACNCSNLERLFVQLPATSDVPLEDLVEEAQVLPPEDVLANLRMVKVMNFNWRRFEHVPDVQEADLFLLKEALACGRIIVSKSDDPATQPFHSEVFIKV</sequence>
<organism evidence="2 3">
    <name type="scientific">Urochloa decumbens</name>
    <dbReference type="NCBI Taxonomy" id="240449"/>
    <lineage>
        <taxon>Eukaryota</taxon>
        <taxon>Viridiplantae</taxon>
        <taxon>Streptophyta</taxon>
        <taxon>Embryophyta</taxon>
        <taxon>Tracheophyta</taxon>
        <taxon>Spermatophyta</taxon>
        <taxon>Magnoliopsida</taxon>
        <taxon>Liliopsida</taxon>
        <taxon>Poales</taxon>
        <taxon>Poaceae</taxon>
        <taxon>PACMAD clade</taxon>
        <taxon>Panicoideae</taxon>
        <taxon>Panicodae</taxon>
        <taxon>Paniceae</taxon>
        <taxon>Melinidinae</taxon>
        <taxon>Urochloa</taxon>
    </lineage>
</organism>
<name>A0ABC9DJB1_9POAL</name>
<dbReference type="InterPro" id="IPR036047">
    <property type="entry name" value="F-box-like_dom_sf"/>
</dbReference>
<reference evidence="2" key="1">
    <citation type="submission" date="2024-10" db="EMBL/GenBank/DDBJ databases">
        <authorList>
            <person name="Ryan C."/>
        </authorList>
    </citation>
    <scope>NUCLEOTIDE SEQUENCE [LARGE SCALE GENOMIC DNA]</scope>
</reference>
<dbReference type="PANTHER" id="PTHR34145">
    <property type="entry name" value="OS02G0105600 PROTEIN"/>
    <property type="match status" value="1"/>
</dbReference>